<gene>
    <name evidence="2" type="ORF">CYNAS_LOCUS21682</name>
</gene>
<evidence type="ECO:0000313" key="2">
    <source>
        <dbReference type="EMBL" id="CAJ0609699.1"/>
    </source>
</evidence>
<evidence type="ECO:0000313" key="3">
    <source>
        <dbReference type="Proteomes" id="UP001176961"/>
    </source>
</evidence>
<keyword evidence="1" id="KW-0472">Membrane</keyword>
<name>A0AA36HF73_CYLNA</name>
<protein>
    <submittedName>
        <fullName evidence="2">Uncharacterized protein</fullName>
    </submittedName>
</protein>
<sequence>MYTLSGGEQTSLQPYGSVCQSDGTKLEEIPMQYASNEMNNRRYSLPKDLTVDNPFSKREMWIFVTVYSICVVFLVCMYEYLMPVFNNPTYPYYNYVPNYSFKQPSKTQ</sequence>
<feature type="transmembrane region" description="Helical" evidence="1">
    <location>
        <begin position="60"/>
        <end position="81"/>
    </location>
</feature>
<proteinExistence type="predicted"/>
<accession>A0AA36HF73</accession>
<organism evidence="2 3">
    <name type="scientific">Cylicocyclus nassatus</name>
    <name type="common">Nematode worm</name>
    <dbReference type="NCBI Taxonomy" id="53992"/>
    <lineage>
        <taxon>Eukaryota</taxon>
        <taxon>Metazoa</taxon>
        <taxon>Ecdysozoa</taxon>
        <taxon>Nematoda</taxon>
        <taxon>Chromadorea</taxon>
        <taxon>Rhabditida</taxon>
        <taxon>Rhabditina</taxon>
        <taxon>Rhabditomorpha</taxon>
        <taxon>Strongyloidea</taxon>
        <taxon>Strongylidae</taxon>
        <taxon>Cylicocyclus</taxon>
    </lineage>
</organism>
<reference evidence="2" key="1">
    <citation type="submission" date="2023-07" db="EMBL/GenBank/DDBJ databases">
        <authorList>
            <consortium name="CYATHOMIX"/>
        </authorList>
    </citation>
    <scope>NUCLEOTIDE SEQUENCE</scope>
    <source>
        <strain evidence="2">N/A</strain>
    </source>
</reference>
<comment type="caution">
    <text evidence="2">The sequence shown here is derived from an EMBL/GenBank/DDBJ whole genome shotgun (WGS) entry which is preliminary data.</text>
</comment>
<evidence type="ECO:0000256" key="1">
    <source>
        <dbReference type="SAM" id="Phobius"/>
    </source>
</evidence>
<dbReference type="Proteomes" id="UP001176961">
    <property type="component" value="Unassembled WGS sequence"/>
</dbReference>
<keyword evidence="1" id="KW-1133">Transmembrane helix</keyword>
<keyword evidence="1" id="KW-0812">Transmembrane</keyword>
<dbReference type="EMBL" id="CATQJL010000326">
    <property type="protein sequence ID" value="CAJ0609699.1"/>
    <property type="molecule type" value="Genomic_DNA"/>
</dbReference>
<keyword evidence="3" id="KW-1185">Reference proteome</keyword>
<dbReference type="AlphaFoldDB" id="A0AA36HF73"/>